<sequence>MKISLIDNGLDSLRKAYSFLKEYEDLREAGAEEVQRFFKLKDAILSMQHGIEILLKYLLSSRNEILLFSEINQKLRAAYAKRRAGDIEHLYDNDDVHTVTFKESIDRLNDICGLEISEKLRKDLLKVEKWRNSITHAAILQNEQEVSGVLARLMPRLDDFFSPTIGDAYVQGQGRSELDRAFRLFKKVYGEHPNATKSAVIERLIRSLRENNIKSVTAPGVFATNDAAKAYSILSNMQGDGITYGADMINLHCSGEMQVSKLDREGVIELYAADIQVRYAFQFSHLVVYVPQVEGGTSPLIFIYAKTSSVLGNDPELSENFGYQTQGGIEFVDDGSEKWEKQEIYRVLDAENMYDDSCGDEDDEFPRSGRQTRPFIRKYRFLSDCCVCFMNVQTLSHGAAKQILYSEGQLGGPEALTRSLRATLDAKQR</sequence>
<accession>A0AAP4R2Q8</accession>
<dbReference type="Proteomes" id="UP001172109">
    <property type="component" value="Unassembled WGS sequence"/>
</dbReference>
<proteinExistence type="predicted"/>
<reference evidence="1" key="1">
    <citation type="submission" date="2023-07" db="EMBL/GenBank/DDBJ databases">
        <title>A collection of bacterial strains from the Burkholderia cepacia Research Laboratory and Repository.</title>
        <authorList>
            <person name="Lipuma J."/>
            <person name="Spilker T."/>
            <person name="Caverly L."/>
        </authorList>
    </citation>
    <scope>NUCLEOTIDE SEQUENCE</scope>
    <source>
        <strain evidence="1">AU44979</strain>
    </source>
</reference>
<comment type="caution">
    <text evidence="1">The sequence shown here is derived from an EMBL/GenBank/DDBJ whole genome shotgun (WGS) entry which is preliminary data.</text>
</comment>
<organism evidence="1 2">
    <name type="scientific">Burkholderia contaminans</name>
    <dbReference type="NCBI Taxonomy" id="488447"/>
    <lineage>
        <taxon>Bacteria</taxon>
        <taxon>Pseudomonadati</taxon>
        <taxon>Pseudomonadota</taxon>
        <taxon>Betaproteobacteria</taxon>
        <taxon>Burkholderiales</taxon>
        <taxon>Burkholderiaceae</taxon>
        <taxon>Burkholderia</taxon>
        <taxon>Burkholderia cepacia complex</taxon>
    </lineage>
</organism>
<gene>
    <name evidence="1" type="ORF">QZM56_16235</name>
</gene>
<dbReference type="AlphaFoldDB" id="A0AAP4R2Q8"/>
<evidence type="ECO:0000313" key="2">
    <source>
        <dbReference type="Proteomes" id="UP001172109"/>
    </source>
</evidence>
<name>A0AAP4R2Q8_9BURK</name>
<evidence type="ECO:0000313" key="1">
    <source>
        <dbReference type="EMBL" id="MDN7566060.1"/>
    </source>
</evidence>
<protein>
    <submittedName>
        <fullName evidence="1">Uncharacterized protein</fullName>
    </submittedName>
</protein>
<dbReference type="EMBL" id="JAUJQS010000010">
    <property type="protein sequence ID" value="MDN7566060.1"/>
    <property type="molecule type" value="Genomic_DNA"/>
</dbReference>
<dbReference type="RefSeq" id="WP_137909921.1">
    <property type="nucleotide sequence ID" value="NZ_CADEUY010000002.1"/>
</dbReference>